<sequence>MFFAIFFIVIVAAPTVIISMDDNVDVTFFFGENEEEEKENLKLLFEITTTDSENQSLVKTRDNRDGYTFKNYPKPHRNLISPPPDIV</sequence>
<name>A0A1M5NHP0_9FLAO</name>
<evidence type="ECO:0000313" key="1">
    <source>
        <dbReference type="EMBL" id="SHG88729.1"/>
    </source>
</evidence>
<reference evidence="2" key="1">
    <citation type="submission" date="2016-11" db="EMBL/GenBank/DDBJ databases">
        <authorList>
            <person name="Varghese N."/>
            <person name="Submissions S."/>
        </authorList>
    </citation>
    <scope>NUCLEOTIDE SEQUENCE [LARGE SCALE GENOMIC DNA]</scope>
    <source>
        <strain evidence="2">DSM 25330</strain>
    </source>
</reference>
<dbReference type="STRING" id="1089305.SAMN05444148_1201"/>
<accession>A0A1M5NHP0</accession>
<dbReference type="AlphaFoldDB" id="A0A1M5NHP0"/>
<gene>
    <name evidence="1" type="ORF">SAMN05444148_1201</name>
</gene>
<protein>
    <submittedName>
        <fullName evidence="1">Uncharacterized protein</fullName>
    </submittedName>
</protein>
<dbReference type="Proteomes" id="UP000184522">
    <property type="component" value="Unassembled WGS sequence"/>
</dbReference>
<keyword evidence="2" id="KW-1185">Reference proteome</keyword>
<proteinExistence type="predicted"/>
<evidence type="ECO:0000313" key="2">
    <source>
        <dbReference type="Proteomes" id="UP000184522"/>
    </source>
</evidence>
<dbReference type="EMBL" id="FQWS01000001">
    <property type="protein sequence ID" value="SHG88729.1"/>
    <property type="molecule type" value="Genomic_DNA"/>
</dbReference>
<organism evidence="1 2">
    <name type="scientific">Winogradskyella jejuensis</name>
    <dbReference type="NCBI Taxonomy" id="1089305"/>
    <lineage>
        <taxon>Bacteria</taxon>
        <taxon>Pseudomonadati</taxon>
        <taxon>Bacteroidota</taxon>
        <taxon>Flavobacteriia</taxon>
        <taxon>Flavobacteriales</taxon>
        <taxon>Flavobacteriaceae</taxon>
        <taxon>Winogradskyella</taxon>
    </lineage>
</organism>